<accession>A0A7W8YU79</accession>
<organism evidence="1 2">
    <name type="scientific">Pedobacter cryoconitis</name>
    <dbReference type="NCBI Taxonomy" id="188932"/>
    <lineage>
        <taxon>Bacteria</taxon>
        <taxon>Pseudomonadati</taxon>
        <taxon>Bacteroidota</taxon>
        <taxon>Sphingobacteriia</taxon>
        <taxon>Sphingobacteriales</taxon>
        <taxon>Sphingobacteriaceae</taxon>
        <taxon>Pedobacter</taxon>
    </lineage>
</organism>
<dbReference type="NCBIfam" id="NF038153">
    <property type="entry name" value="lant_leader_L1a"/>
    <property type="match status" value="1"/>
</dbReference>
<sequence length="66" mass="6921">MKKQIKFQKKGLSLNKETLSKINAEQMRAIAGGTARLAASGTVEPTKPDTALAGSNCCSYANTACC</sequence>
<name>A0A7W8YU79_9SPHI</name>
<evidence type="ECO:0000313" key="2">
    <source>
        <dbReference type="Proteomes" id="UP000537718"/>
    </source>
</evidence>
<dbReference type="InterPro" id="IPR058238">
    <property type="entry name" value="Lant_leader_dom"/>
</dbReference>
<proteinExistence type="predicted"/>
<dbReference type="Proteomes" id="UP000537718">
    <property type="component" value="Unassembled WGS sequence"/>
</dbReference>
<dbReference type="EMBL" id="JACHCF010000006">
    <property type="protein sequence ID" value="MBB5621615.1"/>
    <property type="molecule type" value="Genomic_DNA"/>
</dbReference>
<dbReference type="RefSeq" id="WP_183867583.1">
    <property type="nucleotide sequence ID" value="NZ_JACHCF010000006.1"/>
</dbReference>
<evidence type="ECO:0008006" key="3">
    <source>
        <dbReference type="Google" id="ProtNLM"/>
    </source>
</evidence>
<protein>
    <recommendedName>
        <fullName evidence="3">Natural product</fullName>
    </recommendedName>
</protein>
<reference evidence="1 2" key="1">
    <citation type="submission" date="2020-08" db="EMBL/GenBank/DDBJ databases">
        <title>Genomic Encyclopedia of Type Strains, Phase IV (KMG-V): Genome sequencing to study the core and pangenomes of soil and plant-associated prokaryotes.</title>
        <authorList>
            <person name="Whitman W."/>
        </authorList>
    </citation>
    <scope>NUCLEOTIDE SEQUENCE [LARGE SCALE GENOMIC DNA]</scope>
    <source>
        <strain evidence="1 2">MP7CTX6</strain>
    </source>
</reference>
<dbReference type="AlphaFoldDB" id="A0A7W8YU79"/>
<evidence type="ECO:0000313" key="1">
    <source>
        <dbReference type="EMBL" id="MBB5621615.1"/>
    </source>
</evidence>
<gene>
    <name evidence="1" type="ORF">HDE69_002678</name>
</gene>
<comment type="caution">
    <text evidence="1">The sequence shown here is derived from an EMBL/GenBank/DDBJ whole genome shotgun (WGS) entry which is preliminary data.</text>
</comment>